<dbReference type="Pfam" id="PF00326">
    <property type="entry name" value="Peptidase_S9"/>
    <property type="match status" value="1"/>
</dbReference>
<feature type="chain" id="PRO_5047030739" evidence="1">
    <location>
        <begin position="26"/>
        <end position="720"/>
    </location>
</feature>
<name>A0ABW5IMY8_9BACT</name>
<dbReference type="InterPro" id="IPR050278">
    <property type="entry name" value="Serine_Prot_S9B/DPPIV"/>
</dbReference>
<protein>
    <submittedName>
        <fullName evidence="4">S9 family peptidase</fullName>
    </submittedName>
</protein>
<dbReference type="Gene3D" id="3.40.50.1820">
    <property type="entry name" value="alpha/beta hydrolase"/>
    <property type="match status" value="1"/>
</dbReference>
<feature type="domain" description="Peptidase S9 prolyl oligopeptidase catalytic" evidence="2">
    <location>
        <begin position="526"/>
        <end position="720"/>
    </location>
</feature>
<sequence>MIISHHYRRLTLFFVLMAATLQLQAQNKMLTMEDAITNPALLPENLRQLTWVAETDDFSYVKQTNGEQVLMRGSAKSPRQTELLPLSKLSSALEAAGAEKLNSYPILHWADGNSFVINTQNKIYRYDLRSGKAAVVTTYSPEADYSELDPTLQRVAYTKGNNLYVSSPGAPDAAVSEEANVAIVFGQAAHRSEFGITKGTFWSPSGSMLAFYRMDQSMVTDYPLVDVNPLPARQNAIKYPMAGGKSHHVTVGIFNTAKKKVTYLKTGEPAEQYLTNVTWSPDEKHIYVAVLNRDQNHMKLNRYDALTGEFEKTLFEEKNEKYVEPEHSLYFVPTKPDRFVWISERTGFDHLYLYDRNGKQIRQLTNGDWMVTEVLGFSPKGDELYYTSTAEGPLERHVYSVNLNNGKVKKLSQGTGTHHAQLSPGSKYIIDNYSSQFIPRKIWILNSEGKVAQTLLTATNPLTEYKLGETTIFPIKADDGTALYARMITPPDMDKNKKYPVVVYVYGGPHVQLVTNSWLGGANLWMHLMAQKGYIVFTLDSRGSGNRGLAFEQATFRQLGTVEMADQLKGVDYLKSLPFVDQNRLGVHGWSFGGFMTSSLMLRAPEVFKVGVAGGPVIDWKYYEVMYTERYMDTPEQNPQGFEESSLLNYVSNLKGKLLMIHGTVDDVVVWQHSLQFVKKAVDEGILLDYFVYPGHPHNVRGKDRVHLMRKVTQYFDENL</sequence>
<proteinExistence type="predicted"/>
<evidence type="ECO:0000313" key="4">
    <source>
        <dbReference type="EMBL" id="MFD2514377.1"/>
    </source>
</evidence>
<dbReference type="SUPFAM" id="SSF82171">
    <property type="entry name" value="DPP6 N-terminal domain-like"/>
    <property type="match status" value="1"/>
</dbReference>
<reference evidence="5" key="1">
    <citation type="journal article" date="2019" name="Int. J. Syst. Evol. Microbiol.">
        <title>The Global Catalogue of Microorganisms (GCM) 10K type strain sequencing project: providing services to taxonomists for standard genome sequencing and annotation.</title>
        <authorList>
            <consortium name="The Broad Institute Genomics Platform"/>
            <consortium name="The Broad Institute Genome Sequencing Center for Infectious Disease"/>
            <person name="Wu L."/>
            <person name="Ma J."/>
        </authorList>
    </citation>
    <scope>NUCLEOTIDE SEQUENCE [LARGE SCALE GENOMIC DNA]</scope>
    <source>
        <strain evidence="5">KCTC 42498</strain>
    </source>
</reference>
<dbReference type="InterPro" id="IPR029058">
    <property type="entry name" value="AB_hydrolase_fold"/>
</dbReference>
<feature type="signal peptide" evidence="1">
    <location>
        <begin position="1"/>
        <end position="25"/>
    </location>
</feature>
<dbReference type="Proteomes" id="UP001597544">
    <property type="component" value="Unassembled WGS sequence"/>
</dbReference>
<dbReference type="EMBL" id="JBHULU010000015">
    <property type="protein sequence ID" value="MFD2514377.1"/>
    <property type="molecule type" value="Genomic_DNA"/>
</dbReference>
<gene>
    <name evidence="4" type="ORF">ACFSRY_10905</name>
</gene>
<dbReference type="RefSeq" id="WP_377506846.1">
    <property type="nucleotide sequence ID" value="NZ_JBHULU010000015.1"/>
</dbReference>
<dbReference type="SUPFAM" id="SSF53474">
    <property type="entry name" value="alpha/beta-Hydrolases"/>
    <property type="match status" value="1"/>
</dbReference>
<comment type="caution">
    <text evidence="4">The sequence shown here is derived from an EMBL/GenBank/DDBJ whole genome shotgun (WGS) entry which is preliminary data.</text>
</comment>
<dbReference type="InterPro" id="IPR001375">
    <property type="entry name" value="Peptidase_S9_cat"/>
</dbReference>
<keyword evidence="1" id="KW-0732">Signal</keyword>
<evidence type="ECO:0000259" key="3">
    <source>
        <dbReference type="Pfam" id="PF00930"/>
    </source>
</evidence>
<dbReference type="PANTHER" id="PTHR11731:SF193">
    <property type="entry name" value="DIPEPTIDYL PEPTIDASE 9"/>
    <property type="match status" value="1"/>
</dbReference>
<dbReference type="Pfam" id="PF00930">
    <property type="entry name" value="DPPIV_N"/>
    <property type="match status" value="1"/>
</dbReference>
<dbReference type="Gene3D" id="2.140.10.30">
    <property type="entry name" value="Dipeptidylpeptidase IV, N-terminal domain"/>
    <property type="match status" value="1"/>
</dbReference>
<accession>A0ABW5IMY8</accession>
<dbReference type="PANTHER" id="PTHR11731">
    <property type="entry name" value="PROTEASE FAMILY S9B,C DIPEPTIDYL-PEPTIDASE IV-RELATED"/>
    <property type="match status" value="1"/>
</dbReference>
<evidence type="ECO:0000259" key="2">
    <source>
        <dbReference type="Pfam" id="PF00326"/>
    </source>
</evidence>
<evidence type="ECO:0000313" key="5">
    <source>
        <dbReference type="Proteomes" id="UP001597544"/>
    </source>
</evidence>
<dbReference type="InterPro" id="IPR002469">
    <property type="entry name" value="Peptidase_S9B_N"/>
</dbReference>
<evidence type="ECO:0000256" key="1">
    <source>
        <dbReference type="SAM" id="SignalP"/>
    </source>
</evidence>
<organism evidence="4 5">
    <name type="scientific">Pontibacter locisalis</name>
    <dbReference type="NCBI Taxonomy" id="1719035"/>
    <lineage>
        <taxon>Bacteria</taxon>
        <taxon>Pseudomonadati</taxon>
        <taxon>Bacteroidota</taxon>
        <taxon>Cytophagia</taxon>
        <taxon>Cytophagales</taxon>
        <taxon>Hymenobacteraceae</taxon>
        <taxon>Pontibacter</taxon>
    </lineage>
</organism>
<feature type="domain" description="Dipeptidylpeptidase IV N-terminal" evidence="3">
    <location>
        <begin position="119"/>
        <end position="439"/>
    </location>
</feature>
<keyword evidence="5" id="KW-1185">Reference proteome</keyword>